<organism evidence="1 2">
    <name type="scientific">Kaistia terrae</name>
    <dbReference type="NCBI Taxonomy" id="537017"/>
    <lineage>
        <taxon>Bacteria</taxon>
        <taxon>Pseudomonadati</taxon>
        <taxon>Pseudomonadota</taxon>
        <taxon>Alphaproteobacteria</taxon>
        <taxon>Hyphomicrobiales</taxon>
        <taxon>Kaistiaceae</taxon>
        <taxon>Kaistia</taxon>
    </lineage>
</organism>
<comment type="caution">
    <text evidence="1">The sequence shown here is derived from an EMBL/GenBank/DDBJ whole genome shotgun (WGS) entry which is preliminary data.</text>
</comment>
<keyword evidence="2" id="KW-1185">Reference proteome</keyword>
<evidence type="ECO:0000313" key="1">
    <source>
        <dbReference type="EMBL" id="MFC5518093.1"/>
    </source>
</evidence>
<sequence>MTEPSLAIVIRTAGERTVSACHELIARQALGIPIEIVSERPFEAALAKTYEIGLDLSRDWTMTLDGDVLLRKGALGALIEAAATVPDHYAQIEGRIFDKLLGTYRHAGHRLYRTRLLEKARAFIPRPGDEIRPEFSTLRKLALSGFPSRRIGAVVGIHDFEQYYGDLLRKSFVHGNKHREFARTFIERARSHVADDADYLVLLRGYWKGLDNTDPVHIDRASIKDTEAILSAMGLTEKDTVASGILDFDFIEAVLAGTALPDDRYPYDLHVNGEWGPEGANAFSSPPPHEKGQLAGLLERLTARLRSGSRKSIGKAQ</sequence>
<evidence type="ECO:0008006" key="3">
    <source>
        <dbReference type="Google" id="ProtNLM"/>
    </source>
</evidence>
<accession>A0ABW0Q175</accession>
<proteinExistence type="predicted"/>
<dbReference type="EMBL" id="JBHSML010000013">
    <property type="protein sequence ID" value="MFC5518093.1"/>
    <property type="molecule type" value="Genomic_DNA"/>
</dbReference>
<gene>
    <name evidence="1" type="ORF">ACFPP9_20105</name>
</gene>
<protein>
    <recommendedName>
        <fullName evidence="3">Glycosyl transferase family 2</fullName>
    </recommendedName>
</protein>
<reference evidence="2" key="1">
    <citation type="journal article" date="2019" name="Int. J. Syst. Evol. Microbiol.">
        <title>The Global Catalogue of Microorganisms (GCM) 10K type strain sequencing project: providing services to taxonomists for standard genome sequencing and annotation.</title>
        <authorList>
            <consortium name="The Broad Institute Genomics Platform"/>
            <consortium name="The Broad Institute Genome Sequencing Center for Infectious Disease"/>
            <person name="Wu L."/>
            <person name="Ma J."/>
        </authorList>
    </citation>
    <scope>NUCLEOTIDE SEQUENCE [LARGE SCALE GENOMIC DNA]</scope>
    <source>
        <strain evidence="2">KACC 12633</strain>
    </source>
</reference>
<name>A0ABW0Q175_9HYPH</name>
<dbReference type="RefSeq" id="WP_266343731.1">
    <property type="nucleotide sequence ID" value="NZ_JAPKNH010000003.1"/>
</dbReference>
<evidence type="ECO:0000313" key="2">
    <source>
        <dbReference type="Proteomes" id="UP001596150"/>
    </source>
</evidence>
<dbReference type="Proteomes" id="UP001596150">
    <property type="component" value="Unassembled WGS sequence"/>
</dbReference>